<keyword evidence="2" id="KW-0472">Membrane</keyword>
<evidence type="ECO:0000256" key="1">
    <source>
        <dbReference type="SAM" id="MobiDB-lite"/>
    </source>
</evidence>
<dbReference type="AlphaFoldDB" id="A0AAV4EQS5"/>
<dbReference type="PANTHER" id="PTHR34203:SF15">
    <property type="entry name" value="SLL1173 PROTEIN"/>
    <property type="match status" value="1"/>
</dbReference>
<dbReference type="NCBIfam" id="TIGR01444">
    <property type="entry name" value="fkbM_fam"/>
    <property type="match status" value="1"/>
</dbReference>
<dbReference type="Proteomes" id="UP000762676">
    <property type="component" value="Unassembled WGS sequence"/>
</dbReference>
<protein>
    <recommendedName>
        <fullName evidence="3">Methyltransferase FkbM domain-containing protein</fullName>
    </recommendedName>
</protein>
<dbReference type="SUPFAM" id="SSF53335">
    <property type="entry name" value="S-adenosyl-L-methionine-dependent methyltransferases"/>
    <property type="match status" value="1"/>
</dbReference>
<dbReference type="PANTHER" id="PTHR34203">
    <property type="entry name" value="METHYLTRANSFERASE, FKBM FAMILY PROTEIN"/>
    <property type="match status" value="1"/>
</dbReference>
<organism evidence="4 5">
    <name type="scientific">Elysia marginata</name>
    <dbReference type="NCBI Taxonomy" id="1093978"/>
    <lineage>
        <taxon>Eukaryota</taxon>
        <taxon>Metazoa</taxon>
        <taxon>Spiralia</taxon>
        <taxon>Lophotrochozoa</taxon>
        <taxon>Mollusca</taxon>
        <taxon>Gastropoda</taxon>
        <taxon>Heterobranchia</taxon>
        <taxon>Euthyneura</taxon>
        <taxon>Panpulmonata</taxon>
        <taxon>Sacoglossa</taxon>
        <taxon>Placobranchoidea</taxon>
        <taxon>Plakobranchidae</taxon>
        <taxon>Elysia</taxon>
    </lineage>
</organism>
<dbReference type="EMBL" id="BMAT01000273">
    <property type="protein sequence ID" value="GFR63154.1"/>
    <property type="molecule type" value="Genomic_DNA"/>
</dbReference>
<gene>
    <name evidence="4" type="ORF">ElyMa_000148900</name>
</gene>
<dbReference type="InterPro" id="IPR006342">
    <property type="entry name" value="FkbM_mtfrase"/>
</dbReference>
<feature type="domain" description="Methyltransferase FkbM" evidence="3">
    <location>
        <begin position="234"/>
        <end position="394"/>
    </location>
</feature>
<feature type="region of interest" description="Disordered" evidence="1">
    <location>
        <begin position="86"/>
        <end position="116"/>
    </location>
</feature>
<dbReference type="Pfam" id="PF05050">
    <property type="entry name" value="Methyltransf_21"/>
    <property type="match status" value="1"/>
</dbReference>
<keyword evidence="5" id="KW-1185">Reference proteome</keyword>
<dbReference type="InterPro" id="IPR029063">
    <property type="entry name" value="SAM-dependent_MTases_sf"/>
</dbReference>
<evidence type="ECO:0000313" key="5">
    <source>
        <dbReference type="Proteomes" id="UP000762676"/>
    </source>
</evidence>
<accession>A0AAV4EQS5</accession>
<evidence type="ECO:0000256" key="2">
    <source>
        <dbReference type="SAM" id="Phobius"/>
    </source>
</evidence>
<feature type="compositionally biased region" description="Polar residues" evidence="1">
    <location>
        <begin position="92"/>
        <end position="106"/>
    </location>
</feature>
<dbReference type="InterPro" id="IPR052514">
    <property type="entry name" value="SAM-dependent_MTase"/>
</dbReference>
<feature type="transmembrane region" description="Helical" evidence="2">
    <location>
        <begin position="28"/>
        <end position="45"/>
    </location>
</feature>
<keyword evidence="2" id="KW-0812">Transmembrane</keyword>
<keyword evidence="2" id="KW-1133">Transmembrane helix</keyword>
<name>A0AAV4EQS5_9GAST</name>
<comment type="caution">
    <text evidence="4">The sequence shown here is derived from an EMBL/GenBank/DDBJ whole genome shotgun (WGS) entry which is preliminary data.</text>
</comment>
<reference evidence="4 5" key="1">
    <citation type="journal article" date="2021" name="Elife">
        <title>Chloroplast acquisition without the gene transfer in kleptoplastic sea slugs, Plakobranchus ocellatus.</title>
        <authorList>
            <person name="Maeda T."/>
            <person name="Takahashi S."/>
            <person name="Yoshida T."/>
            <person name="Shimamura S."/>
            <person name="Takaki Y."/>
            <person name="Nagai Y."/>
            <person name="Toyoda A."/>
            <person name="Suzuki Y."/>
            <person name="Arimoto A."/>
            <person name="Ishii H."/>
            <person name="Satoh N."/>
            <person name="Nishiyama T."/>
            <person name="Hasebe M."/>
            <person name="Maruyama T."/>
            <person name="Minagawa J."/>
            <person name="Obokata J."/>
            <person name="Shigenobu S."/>
        </authorList>
    </citation>
    <scope>NUCLEOTIDE SEQUENCE [LARGE SCALE GENOMIC DNA]</scope>
</reference>
<dbReference type="Gene3D" id="3.40.50.150">
    <property type="entry name" value="Vaccinia Virus protein VP39"/>
    <property type="match status" value="1"/>
</dbReference>
<sequence>MDVIDIFQDYCYRYNILRIIVMNLRAKVKVILAMCGVLVCAYLVLPGRSGQTSTRHLDTGVHPSQNQPVHQAVILKNGIPQQGFPQQGLQGMNFQQDPRLNQGNSRQDGKPQGENSQNIAVVSKAETPKPISNIQPSADGDQPEISALIASQLGLHPDVKIVSSMLPNGAASVKIDCVPLPKSPRAGVSICVYPTIEDKWVSGSLRMNQLWEEDLVLAMQRALQADPSMMLLDLGSNLGLYALFAAAMGRSVLAVEMLPTNVMMIQKSLTLSKLSGKVLIVNNALYRDHRTLQTRFMSQNIGGSRLNTSKVYENIDNSRPAVSVRTICLDDLSPLLKGKTVYMKIDIENSEHHALACANTFFTEVNVKIVQIEWLHRTPEESRLISDFMSHHGYALSKSALSYSPLADSSRIAKADAYFLKKSAFSIS</sequence>
<evidence type="ECO:0000259" key="3">
    <source>
        <dbReference type="Pfam" id="PF05050"/>
    </source>
</evidence>
<proteinExistence type="predicted"/>
<evidence type="ECO:0000313" key="4">
    <source>
        <dbReference type="EMBL" id="GFR63154.1"/>
    </source>
</evidence>